<dbReference type="InterPro" id="IPR039799">
    <property type="entry name" value="ALR/ERV"/>
</dbReference>
<evidence type="ECO:0000259" key="7">
    <source>
        <dbReference type="PROSITE" id="PS51324"/>
    </source>
</evidence>
<dbReference type="GO" id="GO:0016971">
    <property type="term" value="F:flavin-dependent sulfhydryl oxidase activity"/>
    <property type="evidence" value="ECO:0007669"/>
    <property type="project" value="InterPro"/>
</dbReference>
<dbReference type="Pfam" id="PF04777">
    <property type="entry name" value="Evr1_Alr"/>
    <property type="match status" value="1"/>
</dbReference>
<proteinExistence type="predicted"/>
<dbReference type="Gene3D" id="1.20.120.310">
    <property type="entry name" value="ERV/ALR sulfhydryl oxidase domain"/>
    <property type="match status" value="1"/>
</dbReference>
<keyword evidence="4 6" id="KW-0560">Oxidoreductase</keyword>
<dbReference type="Proteomes" id="UP001054902">
    <property type="component" value="Unassembled WGS sequence"/>
</dbReference>
<dbReference type="InterPro" id="IPR036774">
    <property type="entry name" value="ERV/ALR_sulphydryl_oxid_sf"/>
</dbReference>
<dbReference type="GO" id="GO:0005739">
    <property type="term" value="C:mitochondrion"/>
    <property type="evidence" value="ECO:0007669"/>
    <property type="project" value="TreeGrafter"/>
</dbReference>
<dbReference type="InterPro" id="IPR017905">
    <property type="entry name" value="ERV/ALR_sulphydryl_oxidase"/>
</dbReference>
<evidence type="ECO:0000256" key="2">
    <source>
        <dbReference type="ARBA" id="ARBA00022630"/>
    </source>
</evidence>
<evidence type="ECO:0000256" key="3">
    <source>
        <dbReference type="ARBA" id="ARBA00022827"/>
    </source>
</evidence>
<evidence type="ECO:0000313" key="9">
    <source>
        <dbReference type="Proteomes" id="UP001054902"/>
    </source>
</evidence>
<dbReference type="EMBL" id="BLLK01000069">
    <property type="protein sequence ID" value="GFH60879.1"/>
    <property type="molecule type" value="Genomic_DNA"/>
</dbReference>
<evidence type="ECO:0000256" key="5">
    <source>
        <dbReference type="ARBA" id="ARBA00023157"/>
    </source>
</evidence>
<sequence length="169" mass="19378">MGKEGKPSPLDMFMKQQEDCDRPACEDTVNALNSALSRLNMKSGGDEKKSVKAKVECPPSKSLLGDSSWNLLHSMVAWYPDRPTIEQQTKMKNFMEALAMFYPCSYCAADFQENQKKSPVKTETREDLCIWLCEQHNLVNEKLGKKLFKCDLKTLDERWRKSSDPDCNK</sequence>
<protein>
    <recommendedName>
        <fullName evidence="6">Sulfhydryl oxidase</fullName>
        <ecNumber evidence="6">1.8.3.2</ecNumber>
    </recommendedName>
</protein>
<dbReference type="AlphaFoldDB" id="A0AAD3DAJ4"/>
<reference evidence="8 9" key="1">
    <citation type="journal article" date="2021" name="Sci. Rep.">
        <title>The genome of the diatom Chaetoceros tenuissimus carries an ancient integrated fragment of an extant virus.</title>
        <authorList>
            <person name="Hongo Y."/>
            <person name="Kimura K."/>
            <person name="Takaki Y."/>
            <person name="Yoshida Y."/>
            <person name="Baba S."/>
            <person name="Kobayashi G."/>
            <person name="Nagasaki K."/>
            <person name="Hano T."/>
            <person name="Tomaru Y."/>
        </authorList>
    </citation>
    <scope>NUCLEOTIDE SEQUENCE [LARGE SCALE GENOMIC DNA]</scope>
    <source>
        <strain evidence="8 9">NIES-3715</strain>
    </source>
</reference>
<dbReference type="PANTHER" id="PTHR12645:SF0">
    <property type="entry name" value="FAD-LINKED SULFHYDRYL OXIDASE ALR"/>
    <property type="match status" value="1"/>
</dbReference>
<comment type="catalytic activity">
    <reaction evidence="6">
        <text>2 R'C(R)SH + O2 = R'C(R)S-S(R)CR' + H2O2</text>
        <dbReference type="Rhea" id="RHEA:17357"/>
        <dbReference type="ChEBI" id="CHEBI:15379"/>
        <dbReference type="ChEBI" id="CHEBI:16240"/>
        <dbReference type="ChEBI" id="CHEBI:16520"/>
        <dbReference type="ChEBI" id="CHEBI:17412"/>
        <dbReference type="EC" id="1.8.3.2"/>
    </reaction>
</comment>
<keyword evidence="9" id="KW-1185">Reference proteome</keyword>
<evidence type="ECO:0000313" key="8">
    <source>
        <dbReference type="EMBL" id="GFH60879.1"/>
    </source>
</evidence>
<evidence type="ECO:0000256" key="1">
    <source>
        <dbReference type="ARBA" id="ARBA00001974"/>
    </source>
</evidence>
<comment type="cofactor">
    <cofactor evidence="1 6">
        <name>FAD</name>
        <dbReference type="ChEBI" id="CHEBI:57692"/>
    </cofactor>
</comment>
<gene>
    <name evidence="8" type="ORF">CTEN210_17355</name>
</gene>
<dbReference type="EC" id="1.8.3.2" evidence="6"/>
<comment type="caution">
    <text evidence="8">The sequence shown here is derived from an EMBL/GenBank/DDBJ whole genome shotgun (WGS) entry which is preliminary data.</text>
</comment>
<keyword evidence="2 6" id="KW-0285">Flavoprotein</keyword>
<dbReference type="GO" id="GO:0050660">
    <property type="term" value="F:flavin adenine dinucleotide binding"/>
    <property type="evidence" value="ECO:0007669"/>
    <property type="project" value="TreeGrafter"/>
</dbReference>
<keyword evidence="3 6" id="KW-0274">FAD</keyword>
<name>A0AAD3DAJ4_9STRA</name>
<accession>A0AAD3DAJ4</accession>
<evidence type="ECO:0000256" key="6">
    <source>
        <dbReference type="RuleBase" id="RU371123"/>
    </source>
</evidence>
<dbReference type="SUPFAM" id="SSF69000">
    <property type="entry name" value="FAD-dependent thiol oxidase"/>
    <property type="match status" value="1"/>
</dbReference>
<dbReference type="PROSITE" id="PS51324">
    <property type="entry name" value="ERV_ALR"/>
    <property type="match status" value="1"/>
</dbReference>
<evidence type="ECO:0000256" key="4">
    <source>
        <dbReference type="ARBA" id="ARBA00023002"/>
    </source>
</evidence>
<keyword evidence="5" id="KW-1015">Disulfide bond</keyword>
<dbReference type="PANTHER" id="PTHR12645">
    <property type="entry name" value="ALR/ERV"/>
    <property type="match status" value="1"/>
</dbReference>
<organism evidence="8 9">
    <name type="scientific">Chaetoceros tenuissimus</name>
    <dbReference type="NCBI Taxonomy" id="426638"/>
    <lineage>
        <taxon>Eukaryota</taxon>
        <taxon>Sar</taxon>
        <taxon>Stramenopiles</taxon>
        <taxon>Ochrophyta</taxon>
        <taxon>Bacillariophyta</taxon>
        <taxon>Coscinodiscophyceae</taxon>
        <taxon>Chaetocerotophycidae</taxon>
        <taxon>Chaetocerotales</taxon>
        <taxon>Chaetocerotaceae</taxon>
        <taxon>Chaetoceros</taxon>
    </lineage>
</organism>
<feature type="domain" description="ERV/ALR sulfhydryl oxidase" evidence="7">
    <location>
        <begin position="57"/>
        <end position="159"/>
    </location>
</feature>